<evidence type="ECO:0000313" key="2">
    <source>
        <dbReference type="EMBL" id="ABY25220.1"/>
    </source>
</evidence>
<protein>
    <submittedName>
        <fullName evidence="2">Uncharacterized protein</fullName>
    </submittedName>
</protein>
<feature type="compositionally biased region" description="Polar residues" evidence="1">
    <location>
        <begin position="322"/>
        <end position="337"/>
    </location>
</feature>
<evidence type="ECO:0000256" key="1">
    <source>
        <dbReference type="SAM" id="MobiDB-lite"/>
    </source>
</evidence>
<name>A9WVJ9_RENSM</name>
<proteinExistence type="predicted"/>
<reference evidence="3" key="1">
    <citation type="journal article" date="2008" name="J. Bacteriol.">
        <title>Genome sequence of the fish pathogen Renibacterium salmoninarum suggests reductive evolution away from an environmental Arthrobacter ancestor.</title>
        <authorList>
            <person name="Wiens G.D."/>
            <person name="Rockey D.D."/>
            <person name="Wu Z."/>
            <person name="Chang J."/>
            <person name="Levy R."/>
            <person name="Crane S."/>
            <person name="Chen D.S."/>
            <person name="Capri G.R."/>
            <person name="Burnett J.R."/>
            <person name="Sudheesh P.S."/>
            <person name="Schipma M.J."/>
            <person name="Burd H."/>
            <person name="Bhattacharyya A."/>
            <person name="Rhodes L.D."/>
            <person name="Kaul R."/>
            <person name="Strom M.S."/>
        </authorList>
    </citation>
    <scope>NUCLEOTIDE SEQUENCE [LARGE SCALE GENOMIC DNA]</scope>
    <source>
        <strain evidence="3">ATCC 33209 / DSM 20767 / JCM 11484 / NBRC 15589 / NCIMB 2235</strain>
    </source>
</reference>
<sequence length="344" mass="34876">MKTGGGAVDTLLTTLKNALNVNILAASVKVTNATATIDGLDTAAQTITTQLLQTPIQNATGSIKINLADGSIELDLAKLLAETPTGGDINALPPNSQVLSAEMITAILDGISSSISGLTTKITDTTTQVLNNLNLTLNIGLNACVGIPPRGTCADGGVLIKGKLSDFAGTTVPPTSPVVTTTLSVGPLDLGAAVNAIVQPLVNTAITPVTTGLTPAVNALTAPLLTTIKPILDQVLAKLVQLTINEQPTKLATPGPGDLGADSFTVRALSLTLLPNGTGSGLAKVSLASSTVRATVAAVPTIAVTRPPSQQERPPASPAPDGTQQHRSPSNSRTRPVTTLAHRY</sequence>
<feature type="region of interest" description="Disordered" evidence="1">
    <location>
        <begin position="302"/>
        <end position="344"/>
    </location>
</feature>
<gene>
    <name evidence="2" type="ordered locus">RSal33209_3511</name>
</gene>
<organism evidence="2 3">
    <name type="scientific">Renibacterium salmoninarum (strain ATCC 33209 / DSM 20767 / JCM 11484 / NBRC 15589 / NCIMB 2235)</name>
    <dbReference type="NCBI Taxonomy" id="288705"/>
    <lineage>
        <taxon>Bacteria</taxon>
        <taxon>Bacillati</taxon>
        <taxon>Actinomycetota</taxon>
        <taxon>Actinomycetes</taxon>
        <taxon>Micrococcales</taxon>
        <taxon>Micrococcaceae</taxon>
        <taxon>Renibacterium</taxon>
    </lineage>
</organism>
<accession>A9WVJ9</accession>
<dbReference type="eggNOG" id="COG2373">
    <property type="taxonomic scope" value="Bacteria"/>
</dbReference>
<evidence type="ECO:0000313" key="3">
    <source>
        <dbReference type="Proteomes" id="UP000002007"/>
    </source>
</evidence>
<keyword evidence="3" id="KW-1185">Reference proteome</keyword>
<dbReference type="Proteomes" id="UP000002007">
    <property type="component" value="Chromosome"/>
</dbReference>
<dbReference type="EMBL" id="CP000910">
    <property type="protein sequence ID" value="ABY25220.1"/>
    <property type="molecule type" value="Genomic_DNA"/>
</dbReference>
<dbReference type="RefSeq" id="WP_012246847.1">
    <property type="nucleotide sequence ID" value="NC_010168.1"/>
</dbReference>
<dbReference type="AlphaFoldDB" id="A9WVJ9"/>
<dbReference type="HOGENOM" id="CLU_806252_0_0_11"/>
<dbReference type="KEGG" id="rsa:RSal33209_3511"/>